<dbReference type="Gene3D" id="1.25.40.10">
    <property type="entry name" value="Tetratricopeptide repeat domain"/>
    <property type="match status" value="1"/>
</dbReference>
<keyword evidence="2" id="KW-1185">Reference proteome</keyword>
<dbReference type="InterPro" id="IPR011990">
    <property type="entry name" value="TPR-like_helical_dom_sf"/>
</dbReference>
<dbReference type="SUPFAM" id="SSF81901">
    <property type="entry name" value="HCP-like"/>
    <property type="match status" value="1"/>
</dbReference>
<protein>
    <submittedName>
        <fullName evidence="1">Uncharacterized protein</fullName>
    </submittedName>
</protein>
<dbReference type="PANTHER" id="PTHR45011">
    <property type="entry name" value="DAP3-BINDING CELL DEATH ENHANCER 1"/>
    <property type="match status" value="1"/>
</dbReference>
<dbReference type="InterPro" id="IPR006597">
    <property type="entry name" value="Sel1-like"/>
</dbReference>
<name>K0RNZ3_THAOC</name>
<gene>
    <name evidence="1" type="ORF">THAOC_25580</name>
</gene>
<dbReference type="OrthoDB" id="2384430at2759"/>
<dbReference type="PANTHER" id="PTHR45011:SF1">
    <property type="entry name" value="DAP3-BINDING CELL DEATH ENHANCER 1"/>
    <property type="match status" value="1"/>
</dbReference>
<evidence type="ECO:0000313" key="2">
    <source>
        <dbReference type="Proteomes" id="UP000266841"/>
    </source>
</evidence>
<dbReference type="Proteomes" id="UP000266841">
    <property type="component" value="Unassembled WGS sequence"/>
</dbReference>
<dbReference type="Pfam" id="PF08238">
    <property type="entry name" value="Sel1"/>
    <property type="match status" value="2"/>
</dbReference>
<dbReference type="EMBL" id="AGNL01035315">
    <property type="protein sequence ID" value="EJK54765.1"/>
    <property type="molecule type" value="Genomic_DNA"/>
</dbReference>
<sequence>MVGAALVSSSMSRAVELWTEAANLGSADAYCRLGVAYSYGNGVEQDVERGVSFYEKAAMLGNSTARHNLGYYECDRGRYDRGVRHLLISAKMGVEKSLENIKKLFKGGHATKSQYGEALKGYQDAIEEMKSPDREEAKTSLFFD</sequence>
<reference evidence="1 2" key="1">
    <citation type="journal article" date="2012" name="Genome Biol.">
        <title>Genome and low-iron response of an oceanic diatom adapted to chronic iron limitation.</title>
        <authorList>
            <person name="Lommer M."/>
            <person name="Specht M."/>
            <person name="Roy A.S."/>
            <person name="Kraemer L."/>
            <person name="Andreson R."/>
            <person name="Gutowska M.A."/>
            <person name="Wolf J."/>
            <person name="Bergner S.V."/>
            <person name="Schilhabel M.B."/>
            <person name="Klostermeier U.C."/>
            <person name="Beiko R.G."/>
            <person name="Rosenstiel P."/>
            <person name="Hippler M."/>
            <person name="Laroche J."/>
        </authorList>
    </citation>
    <scope>NUCLEOTIDE SEQUENCE [LARGE SCALE GENOMIC DNA]</scope>
    <source>
        <strain evidence="1 2">CCMP1005</strain>
    </source>
</reference>
<dbReference type="InterPro" id="IPR052748">
    <property type="entry name" value="ISR_Activator"/>
</dbReference>
<comment type="caution">
    <text evidence="1">The sequence shown here is derived from an EMBL/GenBank/DDBJ whole genome shotgun (WGS) entry which is preliminary data.</text>
</comment>
<dbReference type="AlphaFoldDB" id="K0RNZ3"/>
<evidence type="ECO:0000313" key="1">
    <source>
        <dbReference type="EMBL" id="EJK54765.1"/>
    </source>
</evidence>
<proteinExistence type="predicted"/>
<accession>K0RNZ3</accession>
<dbReference type="eggNOG" id="ENOG502SADV">
    <property type="taxonomic scope" value="Eukaryota"/>
</dbReference>
<dbReference type="SMART" id="SM00671">
    <property type="entry name" value="SEL1"/>
    <property type="match status" value="1"/>
</dbReference>
<organism evidence="1 2">
    <name type="scientific">Thalassiosira oceanica</name>
    <name type="common">Marine diatom</name>
    <dbReference type="NCBI Taxonomy" id="159749"/>
    <lineage>
        <taxon>Eukaryota</taxon>
        <taxon>Sar</taxon>
        <taxon>Stramenopiles</taxon>
        <taxon>Ochrophyta</taxon>
        <taxon>Bacillariophyta</taxon>
        <taxon>Coscinodiscophyceae</taxon>
        <taxon>Thalassiosirophycidae</taxon>
        <taxon>Thalassiosirales</taxon>
        <taxon>Thalassiosiraceae</taxon>
        <taxon>Thalassiosira</taxon>
    </lineage>
</organism>
<feature type="non-terminal residue" evidence="1">
    <location>
        <position position="1"/>
    </location>
</feature>